<proteinExistence type="inferred from homology"/>
<evidence type="ECO:0000256" key="1">
    <source>
        <dbReference type="ARBA" id="ARBA00006484"/>
    </source>
</evidence>
<dbReference type="Pfam" id="PF00106">
    <property type="entry name" value="adh_short"/>
    <property type="match status" value="1"/>
</dbReference>
<dbReference type="PANTHER" id="PTHR43008:SF12">
    <property type="entry name" value="OXIDOREDUCTASE, SHORT CHAIN DEHYDROGENASE_REDUCTASE FAMILY (AFU_ORTHOLOGUE AFUA_6G13830)"/>
    <property type="match status" value="1"/>
</dbReference>
<comment type="caution">
    <text evidence="5">The sequence shown here is derived from an EMBL/GenBank/DDBJ whole genome shotgun (WGS) entry which is preliminary data.</text>
</comment>
<reference evidence="5 6" key="1">
    <citation type="submission" date="2019-06" db="EMBL/GenBank/DDBJ databases">
        <authorList>
            <person name="Broberg M."/>
        </authorList>
    </citation>
    <scope>NUCLEOTIDE SEQUENCE [LARGE SCALE GENOMIC DNA]</scope>
</reference>
<dbReference type="PANTHER" id="PTHR43008">
    <property type="entry name" value="BENZIL REDUCTASE"/>
    <property type="match status" value="1"/>
</dbReference>
<evidence type="ECO:0000313" key="5">
    <source>
        <dbReference type="EMBL" id="VUC20666.1"/>
    </source>
</evidence>
<name>A0ABY6TPZ6_BIOOC</name>
<dbReference type="InterPro" id="IPR020904">
    <property type="entry name" value="Sc_DH/Rdtase_CS"/>
</dbReference>
<keyword evidence="3" id="KW-0560">Oxidoreductase</keyword>
<dbReference type="InterPro" id="IPR035959">
    <property type="entry name" value="RutC-like_sf"/>
</dbReference>
<comment type="similarity">
    <text evidence="1 4">Belongs to the short-chain dehydrogenases/reductases (SDR) family.</text>
</comment>
<evidence type="ECO:0000313" key="6">
    <source>
        <dbReference type="Proteomes" id="UP000766486"/>
    </source>
</evidence>
<keyword evidence="2" id="KW-0521">NADP</keyword>
<accession>A0ABY6TPZ6</accession>
<evidence type="ECO:0000256" key="2">
    <source>
        <dbReference type="ARBA" id="ARBA00022857"/>
    </source>
</evidence>
<dbReference type="Pfam" id="PF13561">
    <property type="entry name" value="adh_short_C2"/>
    <property type="match status" value="1"/>
</dbReference>
<dbReference type="InterPro" id="IPR036291">
    <property type="entry name" value="NAD(P)-bd_dom_sf"/>
</dbReference>
<dbReference type="InterPro" id="IPR006175">
    <property type="entry name" value="YjgF/YER057c/UK114"/>
</dbReference>
<dbReference type="PROSITE" id="PS00061">
    <property type="entry name" value="ADH_SHORT"/>
    <property type="match status" value="1"/>
</dbReference>
<dbReference type="EMBL" id="CABFNS010000206">
    <property type="protein sequence ID" value="VUC20666.1"/>
    <property type="molecule type" value="Genomic_DNA"/>
</dbReference>
<dbReference type="Proteomes" id="UP000766486">
    <property type="component" value="Unassembled WGS sequence"/>
</dbReference>
<evidence type="ECO:0000256" key="3">
    <source>
        <dbReference type="ARBA" id="ARBA00023002"/>
    </source>
</evidence>
<gene>
    <name evidence="5" type="ORF">CLO192961_LOCUS28476</name>
</gene>
<dbReference type="Gene3D" id="3.40.50.720">
    <property type="entry name" value="NAD(P)-binding Rossmann-like Domain"/>
    <property type="match status" value="1"/>
</dbReference>
<dbReference type="PRINTS" id="PR00080">
    <property type="entry name" value="SDRFAMILY"/>
</dbReference>
<dbReference type="PRINTS" id="PR00081">
    <property type="entry name" value="GDHRDH"/>
</dbReference>
<dbReference type="Pfam" id="PF01042">
    <property type="entry name" value="Ribonuc_L-PSP"/>
    <property type="match status" value="1"/>
</dbReference>
<evidence type="ECO:0000256" key="4">
    <source>
        <dbReference type="RuleBase" id="RU000363"/>
    </source>
</evidence>
<protein>
    <submittedName>
        <fullName evidence="5">Uncharacterized protein</fullName>
    </submittedName>
</protein>
<organism evidence="5 6">
    <name type="scientific">Bionectria ochroleuca</name>
    <name type="common">Gliocladium roseum</name>
    <dbReference type="NCBI Taxonomy" id="29856"/>
    <lineage>
        <taxon>Eukaryota</taxon>
        <taxon>Fungi</taxon>
        <taxon>Dikarya</taxon>
        <taxon>Ascomycota</taxon>
        <taxon>Pezizomycotina</taxon>
        <taxon>Sordariomycetes</taxon>
        <taxon>Hypocreomycetidae</taxon>
        <taxon>Hypocreales</taxon>
        <taxon>Bionectriaceae</taxon>
        <taxon>Clonostachys</taxon>
    </lineage>
</organism>
<dbReference type="SUPFAM" id="SSF51735">
    <property type="entry name" value="NAD(P)-binding Rossmann-fold domains"/>
    <property type="match status" value="1"/>
</dbReference>
<dbReference type="InterPro" id="IPR002347">
    <property type="entry name" value="SDR_fam"/>
</dbReference>
<sequence length="450" mass="48622">MSLEAPGNKPVLEALSLKGRTVLVTGQYPNPTLAHLKTKIANLSAYGVGGSRGIGLEVSRGMAEAGANVAIAYRSSSKAGNEAVAELREKHGVKAIGYQADVSDPAANDDLVAKVVKEFGRLDVIVINAGISDCFDTIDSTPAKYREQLAVNLDGAFYSAQAAAKEFKKQGFGNIIFTTSISAVIVNRPQNQSIVRAPAHDALDESRYLPLNQYNASKAGLLHLAKSLSIEWIDFCRINCISPGYIATEMVQYDPEAWKRQWLAETPNRRFGQPYELKGSTTVAYINALRYLEEQLQQAKSRTSTSIQSTNMSSPRFSSLPGPAGAMFSDNGIAHAVVLPSNSKIVITSGEPGLDLDTGKVVTSSVEAQFRAAFNTVDAALKNAGVKKGLKAVHKFTVLMIDMKEEDILMKIWQEVAPGQKAVFMAFGVNHLGLEGMRVELRAEAILEEQ</sequence>
<dbReference type="Gene3D" id="3.30.1330.40">
    <property type="entry name" value="RutC-like"/>
    <property type="match status" value="1"/>
</dbReference>
<dbReference type="SUPFAM" id="SSF55298">
    <property type="entry name" value="YjgF-like"/>
    <property type="match status" value="1"/>
</dbReference>
<keyword evidence="6" id="KW-1185">Reference proteome</keyword>